<dbReference type="AlphaFoldDB" id="A0A2S0I860"/>
<evidence type="ECO:0000256" key="4">
    <source>
        <dbReference type="ARBA" id="ARBA00023139"/>
    </source>
</evidence>
<evidence type="ECO:0000259" key="6">
    <source>
        <dbReference type="Pfam" id="PF05433"/>
    </source>
</evidence>
<dbReference type="PANTHER" id="PTHR35603">
    <property type="match status" value="1"/>
</dbReference>
<accession>A0A2S0I860</accession>
<sequence>MHKPQQAIPRRPLTLIAAGGILGLAAILAGCANPSASSRVYTFDQAQRAQTVTLGYVIGVRPVTIQASQTSGLGVIAGGALGAVTGSAVGGGSGRRITTVGGAVGGAMAGNAIENASARRAGLEITVRLDSGDVRVITQEADVPISTGQRVQIVTQGGVSRVGGI</sequence>
<evidence type="ECO:0000256" key="3">
    <source>
        <dbReference type="ARBA" id="ARBA00023136"/>
    </source>
</evidence>
<dbReference type="Proteomes" id="UP000239477">
    <property type="component" value="Chromosome"/>
</dbReference>
<keyword evidence="5" id="KW-0449">Lipoprotein</keyword>
<evidence type="ECO:0000313" key="8">
    <source>
        <dbReference type="Proteomes" id="UP000239477"/>
    </source>
</evidence>
<name>A0A2S0I860_9BURK</name>
<keyword evidence="4" id="KW-0564">Palmitate</keyword>
<keyword evidence="2" id="KW-0732">Signal</keyword>
<reference evidence="7 8" key="1">
    <citation type="submission" date="2017-09" db="EMBL/GenBank/DDBJ databases">
        <title>Genomic, metabolic, and phenotypic characteristics of bacterial isolates from the natural microbiome of the model nematode Caenorhabditis elegans.</title>
        <authorList>
            <person name="Zimmermann J."/>
            <person name="Obeng N."/>
            <person name="Yang W."/>
            <person name="Obeng O."/>
            <person name="Kissoyan K."/>
            <person name="Pees B."/>
            <person name="Dirksen P."/>
            <person name="Hoppner M."/>
            <person name="Franke A."/>
            <person name="Rosenstiel P."/>
            <person name="Leippe M."/>
            <person name="Dierking K."/>
            <person name="Kaleta C."/>
            <person name="Schulenburg H."/>
        </authorList>
    </citation>
    <scope>NUCLEOTIDE SEQUENCE [LARGE SCALE GENOMIC DNA]</scope>
    <source>
        <strain evidence="7 8">MYb73</strain>
    </source>
</reference>
<evidence type="ECO:0000256" key="2">
    <source>
        <dbReference type="ARBA" id="ARBA00022729"/>
    </source>
</evidence>
<evidence type="ECO:0000256" key="1">
    <source>
        <dbReference type="ARBA" id="ARBA00004459"/>
    </source>
</evidence>
<dbReference type="Pfam" id="PF05433">
    <property type="entry name" value="Rick_17kDa_Anti"/>
    <property type="match status" value="1"/>
</dbReference>
<comment type="subcellular location">
    <subcellularLocation>
        <location evidence="1">Cell outer membrane</location>
        <topology evidence="1">Lipid-anchor</topology>
    </subcellularLocation>
</comment>
<evidence type="ECO:0000313" key="7">
    <source>
        <dbReference type="EMBL" id="AVJ28183.1"/>
    </source>
</evidence>
<dbReference type="PROSITE" id="PS51257">
    <property type="entry name" value="PROKAR_LIPOPROTEIN"/>
    <property type="match status" value="1"/>
</dbReference>
<dbReference type="RefSeq" id="WP_105238990.1">
    <property type="nucleotide sequence ID" value="NZ_CP023270.1"/>
</dbReference>
<dbReference type="PANTHER" id="PTHR35603:SF1">
    <property type="entry name" value="OUTER MEMBRANE LIPOPROTEIN SLYB"/>
    <property type="match status" value="1"/>
</dbReference>
<dbReference type="InterPro" id="IPR008816">
    <property type="entry name" value="Gly_zipper_2TM_dom"/>
</dbReference>
<gene>
    <name evidence="7" type="ORF">CLM73_14270</name>
</gene>
<dbReference type="InterPro" id="IPR051407">
    <property type="entry name" value="Bact_OM_lipoprot/Surf_antigen"/>
</dbReference>
<dbReference type="OrthoDB" id="5298161at2"/>
<feature type="domain" description="Glycine zipper 2TM" evidence="6">
    <location>
        <begin position="73"/>
        <end position="114"/>
    </location>
</feature>
<dbReference type="GO" id="GO:0009279">
    <property type="term" value="C:cell outer membrane"/>
    <property type="evidence" value="ECO:0007669"/>
    <property type="project" value="UniProtKB-SubCell"/>
</dbReference>
<organism evidence="7 8">
    <name type="scientific">Achromobacter spanius</name>
    <dbReference type="NCBI Taxonomy" id="217203"/>
    <lineage>
        <taxon>Bacteria</taxon>
        <taxon>Pseudomonadati</taxon>
        <taxon>Pseudomonadota</taxon>
        <taxon>Betaproteobacteria</taxon>
        <taxon>Burkholderiales</taxon>
        <taxon>Alcaligenaceae</taxon>
        <taxon>Achromobacter</taxon>
    </lineage>
</organism>
<evidence type="ECO:0000256" key="5">
    <source>
        <dbReference type="ARBA" id="ARBA00023288"/>
    </source>
</evidence>
<keyword evidence="8" id="KW-1185">Reference proteome</keyword>
<dbReference type="EMBL" id="CP023270">
    <property type="protein sequence ID" value="AVJ28183.1"/>
    <property type="molecule type" value="Genomic_DNA"/>
</dbReference>
<keyword evidence="3" id="KW-0472">Membrane</keyword>
<proteinExistence type="predicted"/>
<protein>
    <recommendedName>
        <fullName evidence="6">Glycine zipper 2TM domain-containing protein</fullName>
    </recommendedName>
</protein>